<dbReference type="PANTHER" id="PTHR44154:SF1">
    <property type="entry name" value="QUINONE OXIDOREDUCTASE"/>
    <property type="match status" value="1"/>
</dbReference>
<proteinExistence type="predicted"/>
<dbReference type="Pfam" id="PF08240">
    <property type="entry name" value="ADH_N"/>
    <property type="match status" value="1"/>
</dbReference>
<dbReference type="PANTHER" id="PTHR44154">
    <property type="entry name" value="QUINONE OXIDOREDUCTASE"/>
    <property type="match status" value="1"/>
</dbReference>
<dbReference type="InterPro" id="IPR051603">
    <property type="entry name" value="Zinc-ADH_QOR/CCCR"/>
</dbReference>
<dbReference type="SUPFAM" id="SSF50129">
    <property type="entry name" value="GroES-like"/>
    <property type="match status" value="1"/>
</dbReference>
<protein>
    <submittedName>
        <fullName evidence="3">Alcohol dehydrogenase zinc-binding domain-containing protein</fullName>
    </submittedName>
</protein>
<organism evidence="3 4">
    <name type="scientific">Rhodopirellula sallentina SM41</name>
    <dbReference type="NCBI Taxonomy" id="1263870"/>
    <lineage>
        <taxon>Bacteria</taxon>
        <taxon>Pseudomonadati</taxon>
        <taxon>Planctomycetota</taxon>
        <taxon>Planctomycetia</taxon>
        <taxon>Pirellulales</taxon>
        <taxon>Pirellulaceae</taxon>
        <taxon>Rhodopirellula</taxon>
    </lineage>
</organism>
<evidence type="ECO:0000256" key="1">
    <source>
        <dbReference type="ARBA" id="ARBA00022857"/>
    </source>
</evidence>
<feature type="domain" description="Alcohol dehydrogenase-like N-terminal" evidence="2">
    <location>
        <begin position="43"/>
        <end position="130"/>
    </location>
</feature>
<name>M5U2Z9_9BACT</name>
<dbReference type="RefSeq" id="WP_008688155.1">
    <property type="nucleotide sequence ID" value="NZ_ANOH01000443.1"/>
</dbReference>
<dbReference type="PATRIC" id="fig|1263870.3.peg.6708"/>
<evidence type="ECO:0000313" key="3">
    <source>
        <dbReference type="EMBL" id="EMI52216.1"/>
    </source>
</evidence>
<dbReference type="InterPro" id="IPR011032">
    <property type="entry name" value="GroES-like_sf"/>
</dbReference>
<gene>
    <name evidence="3" type="ORF">RSSM_06330</name>
</gene>
<dbReference type="AlphaFoldDB" id="M5U2Z9"/>
<evidence type="ECO:0000313" key="4">
    <source>
        <dbReference type="Proteomes" id="UP000011885"/>
    </source>
</evidence>
<keyword evidence="4" id="KW-1185">Reference proteome</keyword>
<dbReference type="Proteomes" id="UP000011885">
    <property type="component" value="Unassembled WGS sequence"/>
</dbReference>
<dbReference type="Gene3D" id="3.90.180.10">
    <property type="entry name" value="Medium-chain alcohol dehydrogenases, catalytic domain"/>
    <property type="match status" value="1"/>
</dbReference>
<dbReference type="EMBL" id="ANOH01000443">
    <property type="protein sequence ID" value="EMI52216.1"/>
    <property type="molecule type" value="Genomic_DNA"/>
</dbReference>
<reference evidence="3 4" key="1">
    <citation type="journal article" date="2013" name="Mar. Genomics">
        <title>Expression of sulfatases in Rhodopirellula baltica and the diversity of sulfatases in the genus Rhodopirellula.</title>
        <authorList>
            <person name="Wegner C.E."/>
            <person name="Richter-Heitmann T."/>
            <person name="Klindworth A."/>
            <person name="Klockow C."/>
            <person name="Richter M."/>
            <person name="Achstetter T."/>
            <person name="Glockner F.O."/>
            <person name="Harder J."/>
        </authorList>
    </citation>
    <scope>NUCLEOTIDE SEQUENCE [LARGE SCALE GENOMIC DNA]</scope>
    <source>
        <strain evidence="3 4">SM41</strain>
    </source>
</reference>
<keyword evidence="1" id="KW-0521">NADP</keyword>
<accession>M5U2Z9</accession>
<evidence type="ECO:0000259" key="2">
    <source>
        <dbReference type="Pfam" id="PF08240"/>
    </source>
</evidence>
<sequence length="165" mass="18398">MRSPTIVTSNHTTVKTMKAIYHEEYGSFDDLRLTDIEAPIPRDNEVLVRVHAAGLHVGDCFGVRGSPLLMRVESGWWKPKYGVPGYDVAGTVEAIGCNVRSLQRGDEVFGYCSGSCAEFTVADEKTLSKKPTSALFRTRHRFPRRASRRCMRCETSPRSNPANTC</sequence>
<dbReference type="InterPro" id="IPR013154">
    <property type="entry name" value="ADH-like_N"/>
</dbReference>
<comment type="caution">
    <text evidence="3">The sequence shown here is derived from an EMBL/GenBank/DDBJ whole genome shotgun (WGS) entry which is preliminary data.</text>
</comment>